<evidence type="ECO:0000313" key="3">
    <source>
        <dbReference type="Proteomes" id="UP001259832"/>
    </source>
</evidence>
<dbReference type="AlphaFoldDB" id="A0AAD9LMU6"/>
<organism evidence="2 3">
    <name type="scientific">Phytophthora citrophthora</name>
    <dbReference type="NCBI Taxonomy" id="4793"/>
    <lineage>
        <taxon>Eukaryota</taxon>
        <taxon>Sar</taxon>
        <taxon>Stramenopiles</taxon>
        <taxon>Oomycota</taxon>
        <taxon>Peronosporomycetes</taxon>
        <taxon>Peronosporales</taxon>
        <taxon>Peronosporaceae</taxon>
        <taxon>Phytophthora</taxon>
    </lineage>
</organism>
<keyword evidence="1" id="KW-0732">Signal</keyword>
<comment type="caution">
    <text evidence="2">The sequence shown here is derived from an EMBL/GenBank/DDBJ whole genome shotgun (WGS) entry which is preliminary data.</text>
</comment>
<feature type="signal peptide" evidence="1">
    <location>
        <begin position="1"/>
        <end position="31"/>
    </location>
</feature>
<accession>A0AAD9LMU6</accession>
<protein>
    <submittedName>
        <fullName evidence="2">Uncharacterized protein</fullName>
    </submittedName>
</protein>
<sequence>MGLGPGPGHSYLPVMNVLVATVVVEVAGVDAVVEVVVGSVETEASTGLSKISRRFLKSKHFKSAL</sequence>
<gene>
    <name evidence="2" type="ORF">P3T76_008065</name>
</gene>
<dbReference type="Proteomes" id="UP001259832">
    <property type="component" value="Unassembled WGS sequence"/>
</dbReference>
<keyword evidence="3" id="KW-1185">Reference proteome</keyword>
<evidence type="ECO:0000256" key="1">
    <source>
        <dbReference type="SAM" id="SignalP"/>
    </source>
</evidence>
<proteinExistence type="predicted"/>
<evidence type="ECO:0000313" key="2">
    <source>
        <dbReference type="EMBL" id="KAK1940614.1"/>
    </source>
</evidence>
<feature type="chain" id="PRO_5041984630" evidence="1">
    <location>
        <begin position="32"/>
        <end position="65"/>
    </location>
</feature>
<name>A0AAD9LMU6_9STRA</name>
<reference evidence="2" key="1">
    <citation type="submission" date="2023-08" db="EMBL/GenBank/DDBJ databases">
        <title>Reference Genome Resource for the Citrus Pathogen Phytophthora citrophthora.</title>
        <authorList>
            <person name="Moller H."/>
            <person name="Coetzee B."/>
            <person name="Rose L.J."/>
            <person name="Van Niekerk J.M."/>
        </authorList>
    </citation>
    <scope>NUCLEOTIDE SEQUENCE</scope>
    <source>
        <strain evidence="2">STE-U-9442</strain>
    </source>
</reference>
<dbReference type="EMBL" id="JASMQC010000014">
    <property type="protein sequence ID" value="KAK1940614.1"/>
    <property type="molecule type" value="Genomic_DNA"/>
</dbReference>